<sequence>MTAALWALVALPALTGTVLLVAGRRADAVAAPCAVASAVAGLALAGAVAATRPAAAAPALAGIPANLAVDGLSAVMVLTVTAVHLAVVLFASGELGSDEARARFFGFMSLFAAAMLVTVTATGLLVLLAAWEVMGAVSYALIGYWWRGSERVRSAGLAFLTTRAGDLGLYLAAGAALAGGAGALQLSGLAGLEGVWRDAAVAGVVVAALGKSAQLPFSFWLSHAMAGPSPVSALLHSATMVAAGGYLLVRVEPALAAAVWAGPLVAWVGAATAVLLGVVALAQSDLKQLLAASTCAQIGFIVLGAGTGGVAGASLQFTAHAAAKSLLFLCAGAWLVTLGARDLEGLRGAARRHPLVGAAFTAGALAVAGVPPTGIWAAKDAVLAAALRSSPALYATGLAAAALAAAYAARALVAVWAPALPRSRPHGGEHGRGPAKARRSPGAAPSVGGRAPADGTRPAVARASLRVPLLALAVGSLALGVLALPAAAHWWRALLDVPGERGPAGWEMAASALVSVVVLVGAGLVFARGSARAAVAEEGGAGPGTPARAGNGVASGTGLPPVGRWAADWLGLERLVRGGLVRPTLALSRGLSVFDDRVVAGGVRAGARLGLTAADAVRDRVETAADRSVGAVASAVRTAARWALRPQTGLLHQYYAQAVVALLVLATVFVLMR</sequence>
<evidence type="ECO:0000313" key="10">
    <source>
        <dbReference type="EMBL" id="NYJ37680.1"/>
    </source>
</evidence>
<dbReference type="GO" id="GO:0015990">
    <property type="term" value="P:electron transport coupled proton transport"/>
    <property type="evidence" value="ECO:0007669"/>
    <property type="project" value="TreeGrafter"/>
</dbReference>
<dbReference type="GO" id="GO:0008137">
    <property type="term" value="F:NADH dehydrogenase (ubiquinone) activity"/>
    <property type="evidence" value="ECO:0007669"/>
    <property type="project" value="InterPro"/>
</dbReference>
<feature type="region of interest" description="Disordered" evidence="6">
    <location>
        <begin position="423"/>
        <end position="455"/>
    </location>
</feature>
<evidence type="ECO:0000256" key="6">
    <source>
        <dbReference type="SAM" id="MobiDB-lite"/>
    </source>
</evidence>
<evidence type="ECO:0000313" key="11">
    <source>
        <dbReference type="Proteomes" id="UP000572051"/>
    </source>
</evidence>
<dbReference type="Proteomes" id="UP000572051">
    <property type="component" value="Unassembled WGS sequence"/>
</dbReference>
<dbReference type="PANTHER" id="PTHR42829">
    <property type="entry name" value="NADH-UBIQUINONE OXIDOREDUCTASE CHAIN 5"/>
    <property type="match status" value="1"/>
</dbReference>
<evidence type="ECO:0000256" key="1">
    <source>
        <dbReference type="ARBA" id="ARBA00004127"/>
    </source>
</evidence>
<dbReference type="InterPro" id="IPR001750">
    <property type="entry name" value="ND/Mrp_TM"/>
</dbReference>
<name>A0A7Z0JDN6_9ACTN</name>
<evidence type="ECO:0000256" key="7">
    <source>
        <dbReference type="SAM" id="Phobius"/>
    </source>
</evidence>
<dbReference type="GO" id="GO:0003954">
    <property type="term" value="F:NADH dehydrogenase activity"/>
    <property type="evidence" value="ECO:0007669"/>
    <property type="project" value="TreeGrafter"/>
</dbReference>
<evidence type="ECO:0000256" key="4">
    <source>
        <dbReference type="ARBA" id="ARBA00023136"/>
    </source>
</evidence>
<dbReference type="GO" id="GO:0016020">
    <property type="term" value="C:membrane"/>
    <property type="evidence" value="ECO:0007669"/>
    <property type="project" value="UniProtKB-SubCell"/>
</dbReference>
<dbReference type="EMBL" id="JACCFS010000001">
    <property type="protein sequence ID" value="NYJ37680.1"/>
    <property type="molecule type" value="Genomic_DNA"/>
</dbReference>
<feature type="transmembrane region" description="Helical" evidence="7">
    <location>
        <begin position="654"/>
        <end position="672"/>
    </location>
</feature>
<dbReference type="Pfam" id="PF00662">
    <property type="entry name" value="Proton_antipo_N"/>
    <property type="match status" value="1"/>
</dbReference>
<organism evidence="10 11">
    <name type="scientific">Nocardiopsis aegyptia</name>
    <dbReference type="NCBI Taxonomy" id="220378"/>
    <lineage>
        <taxon>Bacteria</taxon>
        <taxon>Bacillati</taxon>
        <taxon>Actinomycetota</taxon>
        <taxon>Actinomycetes</taxon>
        <taxon>Streptosporangiales</taxon>
        <taxon>Nocardiopsidaceae</taxon>
        <taxon>Nocardiopsis</taxon>
    </lineage>
</organism>
<feature type="domain" description="NADH-Ubiquinone oxidoreductase (complex I) chain 5 N-terminal" evidence="9">
    <location>
        <begin position="63"/>
        <end position="105"/>
    </location>
</feature>
<feature type="transmembrane region" description="Helical" evidence="7">
    <location>
        <begin position="467"/>
        <end position="488"/>
    </location>
</feature>
<evidence type="ECO:0000256" key="2">
    <source>
        <dbReference type="ARBA" id="ARBA00022692"/>
    </source>
</evidence>
<feature type="transmembrane region" description="Helical" evidence="7">
    <location>
        <begin position="104"/>
        <end position="122"/>
    </location>
</feature>
<feature type="transmembrane region" description="Helical" evidence="7">
    <location>
        <begin position="167"/>
        <end position="187"/>
    </location>
</feature>
<dbReference type="GO" id="GO:0012505">
    <property type="term" value="C:endomembrane system"/>
    <property type="evidence" value="ECO:0007669"/>
    <property type="project" value="UniProtKB-SubCell"/>
</dbReference>
<keyword evidence="2 5" id="KW-0812">Transmembrane</keyword>
<dbReference type="GO" id="GO:0042773">
    <property type="term" value="P:ATP synthesis coupled electron transport"/>
    <property type="evidence" value="ECO:0007669"/>
    <property type="project" value="InterPro"/>
</dbReference>
<feature type="transmembrane region" description="Helical" evidence="7">
    <location>
        <begin position="355"/>
        <end position="378"/>
    </location>
</feature>
<dbReference type="PRINTS" id="PR01434">
    <property type="entry name" value="NADHDHGNASE5"/>
</dbReference>
<feature type="transmembrane region" description="Helical" evidence="7">
    <location>
        <begin position="325"/>
        <end position="343"/>
    </location>
</feature>
<keyword evidence="3 7" id="KW-1133">Transmembrane helix</keyword>
<dbReference type="AlphaFoldDB" id="A0A7Z0JDN6"/>
<evidence type="ECO:0000256" key="5">
    <source>
        <dbReference type="RuleBase" id="RU000320"/>
    </source>
</evidence>
<dbReference type="Pfam" id="PF00361">
    <property type="entry name" value="Proton_antipo_M"/>
    <property type="match status" value="1"/>
</dbReference>
<comment type="subcellular location">
    <subcellularLocation>
        <location evidence="1">Endomembrane system</location>
        <topology evidence="1">Multi-pass membrane protein</topology>
    </subcellularLocation>
    <subcellularLocation>
        <location evidence="5">Membrane</location>
        <topology evidence="5">Multi-pass membrane protein</topology>
    </subcellularLocation>
</comment>
<feature type="transmembrane region" description="Helical" evidence="7">
    <location>
        <begin position="233"/>
        <end position="251"/>
    </location>
</feature>
<feature type="transmembrane region" description="Helical" evidence="7">
    <location>
        <begin position="398"/>
        <end position="417"/>
    </location>
</feature>
<evidence type="ECO:0000259" key="9">
    <source>
        <dbReference type="Pfam" id="PF00662"/>
    </source>
</evidence>
<dbReference type="PANTHER" id="PTHR42829:SF2">
    <property type="entry name" value="NADH-UBIQUINONE OXIDOREDUCTASE CHAIN 5"/>
    <property type="match status" value="1"/>
</dbReference>
<dbReference type="RefSeq" id="WP_179828611.1">
    <property type="nucleotide sequence ID" value="NZ_JACCFS010000001.1"/>
</dbReference>
<proteinExistence type="predicted"/>
<keyword evidence="11" id="KW-1185">Reference proteome</keyword>
<keyword evidence="10" id="KW-0830">Ubiquinone</keyword>
<dbReference type="InterPro" id="IPR001516">
    <property type="entry name" value="Proton_antipo_N"/>
</dbReference>
<feature type="transmembrane region" description="Helical" evidence="7">
    <location>
        <begin position="508"/>
        <end position="527"/>
    </location>
</feature>
<feature type="transmembrane region" description="Helical" evidence="7">
    <location>
        <begin position="72"/>
        <end position="92"/>
    </location>
</feature>
<evidence type="ECO:0000259" key="8">
    <source>
        <dbReference type="Pfam" id="PF00361"/>
    </source>
</evidence>
<evidence type="ECO:0000256" key="3">
    <source>
        <dbReference type="ARBA" id="ARBA00022989"/>
    </source>
</evidence>
<dbReference type="InterPro" id="IPR003945">
    <property type="entry name" value="NU5C-like"/>
</dbReference>
<accession>A0A7Z0JDN6</accession>
<feature type="transmembrane region" description="Helical" evidence="7">
    <location>
        <begin position="199"/>
        <end position="221"/>
    </location>
</feature>
<feature type="domain" description="NADH:quinone oxidoreductase/Mrp antiporter transmembrane" evidence="8">
    <location>
        <begin position="122"/>
        <end position="395"/>
    </location>
</feature>
<gene>
    <name evidence="10" type="ORF">HNR10_005561</name>
</gene>
<feature type="transmembrane region" description="Helical" evidence="7">
    <location>
        <begin position="128"/>
        <end position="146"/>
    </location>
</feature>
<keyword evidence="4 7" id="KW-0472">Membrane</keyword>
<feature type="transmembrane region" description="Helical" evidence="7">
    <location>
        <begin position="257"/>
        <end position="282"/>
    </location>
</feature>
<comment type="caution">
    <text evidence="10">The sequence shown here is derived from an EMBL/GenBank/DDBJ whole genome shotgun (WGS) entry which is preliminary data.</text>
</comment>
<feature type="transmembrane region" description="Helical" evidence="7">
    <location>
        <begin position="289"/>
        <end position="313"/>
    </location>
</feature>
<reference evidence="10 11" key="1">
    <citation type="submission" date="2020-07" db="EMBL/GenBank/DDBJ databases">
        <title>Sequencing the genomes of 1000 actinobacteria strains.</title>
        <authorList>
            <person name="Klenk H.-P."/>
        </authorList>
    </citation>
    <scope>NUCLEOTIDE SEQUENCE [LARGE SCALE GENOMIC DNA]</scope>
    <source>
        <strain evidence="10 11">DSM 44442</strain>
    </source>
</reference>
<protein>
    <submittedName>
        <fullName evidence="10">NADH:ubiquinone oxidoreductase subunit 5 (Subunit L)/multisubunit Na+/H+ antiporter MnhA subunit</fullName>
    </submittedName>
</protein>